<dbReference type="RefSeq" id="WP_060669220.1">
    <property type="nucleotide sequence ID" value="NZ_JAHHXM010000025.1"/>
</dbReference>
<keyword evidence="3" id="KW-1185">Reference proteome</keyword>
<dbReference type="Proteomes" id="UP000037854">
    <property type="component" value="Unassembled WGS sequence"/>
</dbReference>
<dbReference type="Pfam" id="PF14071">
    <property type="entry name" value="YlbD_coat"/>
    <property type="match status" value="1"/>
</dbReference>
<evidence type="ECO:0000313" key="3">
    <source>
        <dbReference type="Proteomes" id="UP000037854"/>
    </source>
</evidence>
<comment type="caution">
    <text evidence="2">The sequence shown here is derived from an EMBL/GenBank/DDBJ whole genome shotgun (WGS) entry which is preliminary data.</text>
</comment>
<reference evidence="2 3" key="1">
    <citation type="submission" date="2015-07" db="EMBL/GenBank/DDBJ databases">
        <title>High-quality draft genome sequence of Oceanobacillus caeni HM6, a bacillus isolated from a human feces.</title>
        <authorList>
            <person name="Kumar J."/>
            <person name="Verma M.K."/>
            <person name="Pandey R."/>
            <person name="Bhambi M."/>
            <person name="Chauhan N."/>
        </authorList>
    </citation>
    <scope>NUCLEOTIDE SEQUENCE [LARGE SCALE GENOMIC DNA]</scope>
    <source>
        <strain evidence="2 3">HM6</strain>
    </source>
</reference>
<feature type="region of interest" description="Disordered" evidence="1">
    <location>
        <begin position="56"/>
        <end position="79"/>
    </location>
</feature>
<dbReference type="InterPro" id="IPR025953">
    <property type="entry name" value="YlbD_coat"/>
</dbReference>
<accession>A0ABR5MFN7</accession>
<evidence type="ECO:0008006" key="4">
    <source>
        <dbReference type="Google" id="ProtNLM"/>
    </source>
</evidence>
<protein>
    <recommendedName>
        <fullName evidence="4">Cytosolic protein</fullName>
    </recommendedName>
</protein>
<sequence length="138" mass="16413">MEKEEPKLHPSVASFKNFINDKPLLLKEIRKSGRSWQEYYEKWVLLGEEDPFWQKYEEEQDTDNSSKSKDSKDKSKSKNLELMNQIMKLTENIDMNKIQGQVENLSKTIGAVQELVDQFQQTKKQPPQKSRPFNWFQD</sequence>
<evidence type="ECO:0000313" key="2">
    <source>
        <dbReference type="EMBL" id="KPH71160.1"/>
    </source>
</evidence>
<evidence type="ECO:0000256" key="1">
    <source>
        <dbReference type="SAM" id="MobiDB-lite"/>
    </source>
</evidence>
<gene>
    <name evidence="2" type="ORF">AFL42_16180</name>
</gene>
<feature type="compositionally biased region" description="Basic and acidic residues" evidence="1">
    <location>
        <begin position="64"/>
        <end position="79"/>
    </location>
</feature>
<dbReference type="EMBL" id="LGTK01000091">
    <property type="protein sequence ID" value="KPH71160.1"/>
    <property type="molecule type" value="Genomic_DNA"/>
</dbReference>
<name>A0ABR5MFN7_9BACI</name>
<proteinExistence type="predicted"/>
<organism evidence="2 3">
    <name type="scientific">Oceanobacillus caeni</name>
    <dbReference type="NCBI Taxonomy" id="405946"/>
    <lineage>
        <taxon>Bacteria</taxon>
        <taxon>Bacillati</taxon>
        <taxon>Bacillota</taxon>
        <taxon>Bacilli</taxon>
        <taxon>Bacillales</taxon>
        <taxon>Bacillaceae</taxon>
        <taxon>Oceanobacillus</taxon>
    </lineage>
</organism>